<keyword evidence="2" id="KW-1185">Reference proteome</keyword>
<dbReference type="EMBL" id="QAOG01000005">
    <property type="protein sequence ID" value="PTQ59373.1"/>
    <property type="molecule type" value="Genomic_DNA"/>
</dbReference>
<comment type="caution">
    <text evidence="1">The sequence shown here is derived from an EMBL/GenBank/DDBJ whole genome shotgun (WGS) entry which is preliminary data.</text>
</comment>
<accession>A0A2T5GJ73</accession>
<name>A0A2T5GJ73_9SPHN</name>
<sequence length="153" mass="16298">MTAERKKALIPIIQGLKRSVGDYPITTAIVDLADYQMAGTIDGALNGVQQDAAVKDAAAASVLDQYRTSAYGPDGNTGRLRAWLYPGFASVSPDGQHFLDRAGNVVGIDAGRRAMLQAKLQQSGLQNIAPTNLLVDPRLAELRASLVRDIPIP</sequence>
<protein>
    <submittedName>
        <fullName evidence="1">Uncharacterized protein</fullName>
    </submittedName>
</protein>
<dbReference type="AlphaFoldDB" id="A0A2T5GJ73"/>
<dbReference type="RefSeq" id="WP_107959128.1">
    <property type="nucleotide sequence ID" value="NZ_QAOG01000005.1"/>
</dbReference>
<gene>
    <name evidence="1" type="ORF">C8J26_3117</name>
</gene>
<evidence type="ECO:0000313" key="2">
    <source>
        <dbReference type="Proteomes" id="UP000244189"/>
    </source>
</evidence>
<dbReference type="Proteomes" id="UP000244189">
    <property type="component" value="Unassembled WGS sequence"/>
</dbReference>
<proteinExistence type="predicted"/>
<organism evidence="1 2">
    <name type="scientific">Sphingomonas aurantiaca</name>
    <dbReference type="NCBI Taxonomy" id="185949"/>
    <lineage>
        <taxon>Bacteria</taxon>
        <taxon>Pseudomonadati</taxon>
        <taxon>Pseudomonadota</taxon>
        <taxon>Alphaproteobacteria</taxon>
        <taxon>Sphingomonadales</taxon>
        <taxon>Sphingomonadaceae</taxon>
        <taxon>Sphingomonas</taxon>
    </lineage>
</organism>
<reference evidence="1 2" key="1">
    <citation type="submission" date="2018-04" db="EMBL/GenBank/DDBJ databases">
        <title>Genomic Encyclopedia of Type Strains, Phase III (KMG-III): the genomes of soil and plant-associated and newly described type strains.</title>
        <authorList>
            <person name="Whitman W."/>
        </authorList>
    </citation>
    <scope>NUCLEOTIDE SEQUENCE [LARGE SCALE GENOMIC DNA]</scope>
    <source>
        <strain evidence="1 2">MA101b</strain>
    </source>
</reference>
<evidence type="ECO:0000313" key="1">
    <source>
        <dbReference type="EMBL" id="PTQ59373.1"/>
    </source>
</evidence>